<keyword evidence="3" id="KW-1185">Reference proteome</keyword>
<evidence type="ECO:0000313" key="3">
    <source>
        <dbReference type="Proteomes" id="UP001066276"/>
    </source>
</evidence>
<accession>A0AAV7UWM2</accession>
<name>A0AAV7UWM2_PLEWA</name>
<dbReference type="Proteomes" id="UP001066276">
    <property type="component" value="Chromosome 2_2"/>
</dbReference>
<dbReference type="EMBL" id="JANPWB010000004">
    <property type="protein sequence ID" value="KAJ1192062.1"/>
    <property type="molecule type" value="Genomic_DNA"/>
</dbReference>
<evidence type="ECO:0000256" key="1">
    <source>
        <dbReference type="SAM" id="MobiDB-lite"/>
    </source>
</evidence>
<dbReference type="AlphaFoldDB" id="A0AAV7UWM2"/>
<evidence type="ECO:0000313" key="2">
    <source>
        <dbReference type="EMBL" id="KAJ1192062.1"/>
    </source>
</evidence>
<gene>
    <name evidence="2" type="ORF">NDU88_001374</name>
</gene>
<feature type="region of interest" description="Disordered" evidence="1">
    <location>
        <begin position="82"/>
        <end position="112"/>
    </location>
</feature>
<organism evidence="2 3">
    <name type="scientific">Pleurodeles waltl</name>
    <name type="common">Iberian ribbed newt</name>
    <dbReference type="NCBI Taxonomy" id="8319"/>
    <lineage>
        <taxon>Eukaryota</taxon>
        <taxon>Metazoa</taxon>
        <taxon>Chordata</taxon>
        <taxon>Craniata</taxon>
        <taxon>Vertebrata</taxon>
        <taxon>Euteleostomi</taxon>
        <taxon>Amphibia</taxon>
        <taxon>Batrachia</taxon>
        <taxon>Caudata</taxon>
        <taxon>Salamandroidea</taxon>
        <taxon>Salamandridae</taxon>
        <taxon>Pleurodelinae</taxon>
        <taxon>Pleurodeles</taxon>
    </lineage>
</organism>
<protein>
    <submittedName>
        <fullName evidence="2">Uncharacterized protein</fullName>
    </submittedName>
</protein>
<reference evidence="2" key="1">
    <citation type="journal article" date="2022" name="bioRxiv">
        <title>Sequencing and chromosome-scale assembly of the giantPleurodeles waltlgenome.</title>
        <authorList>
            <person name="Brown T."/>
            <person name="Elewa A."/>
            <person name="Iarovenko S."/>
            <person name="Subramanian E."/>
            <person name="Araus A.J."/>
            <person name="Petzold A."/>
            <person name="Susuki M."/>
            <person name="Suzuki K.-i.T."/>
            <person name="Hayashi T."/>
            <person name="Toyoda A."/>
            <person name="Oliveira C."/>
            <person name="Osipova E."/>
            <person name="Leigh N.D."/>
            <person name="Simon A."/>
            <person name="Yun M.H."/>
        </authorList>
    </citation>
    <scope>NUCLEOTIDE SEQUENCE</scope>
    <source>
        <strain evidence="2">20211129_DDA</strain>
        <tissue evidence="2">Liver</tissue>
    </source>
</reference>
<proteinExistence type="predicted"/>
<sequence>MAPEPSQDKLDLILWEIWESRLAIEQKIGALTTEVFLIKDEHRKLVDSVKSSEVKLAILELASRSRDVELKKITQQMELLRERAEDSEGQSCRNNFRIQGLPEGAEGQAPTQ</sequence>
<comment type="caution">
    <text evidence="2">The sequence shown here is derived from an EMBL/GenBank/DDBJ whole genome shotgun (WGS) entry which is preliminary data.</text>
</comment>